<dbReference type="GO" id="GO:0003677">
    <property type="term" value="F:DNA binding"/>
    <property type="evidence" value="ECO:0007669"/>
    <property type="project" value="InterPro"/>
</dbReference>
<name>A0A0L6Z5T8_9CLOT</name>
<dbReference type="SMART" id="SM00530">
    <property type="entry name" value="HTH_XRE"/>
    <property type="match status" value="1"/>
</dbReference>
<evidence type="ECO:0000259" key="1">
    <source>
        <dbReference type="PROSITE" id="PS50943"/>
    </source>
</evidence>
<dbReference type="PATRIC" id="fig|1121318.3.peg.3223"/>
<feature type="domain" description="HTH cro/C1-type" evidence="1">
    <location>
        <begin position="6"/>
        <end position="61"/>
    </location>
</feature>
<proteinExistence type="predicted"/>
<dbReference type="RefSeq" id="WP_052222676.1">
    <property type="nucleotide sequence ID" value="NZ_LHUR01000042.1"/>
</dbReference>
<keyword evidence="3" id="KW-1185">Reference proteome</keyword>
<dbReference type="CDD" id="cd00093">
    <property type="entry name" value="HTH_XRE"/>
    <property type="match status" value="1"/>
</dbReference>
<dbReference type="EMBL" id="LHUR01000042">
    <property type="protein sequence ID" value="KOA18327.1"/>
    <property type="molecule type" value="Genomic_DNA"/>
</dbReference>
<accession>A0A0L6Z5T8</accession>
<organism evidence="2 3">
    <name type="scientific">Clostridium homopropionicum DSM 5847</name>
    <dbReference type="NCBI Taxonomy" id="1121318"/>
    <lineage>
        <taxon>Bacteria</taxon>
        <taxon>Bacillati</taxon>
        <taxon>Bacillota</taxon>
        <taxon>Clostridia</taxon>
        <taxon>Eubacteriales</taxon>
        <taxon>Clostridiaceae</taxon>
        <taxon>Clostridium</taxon>
    </lineage>
</organism>
<dbReference type="InterPro" id="IPR010982">
    <property type="entry name" value="Lambda_DNA-bd_dom_sf"/>
</dbReference>
<dbReference type="SUPFAM" id="SSF47413">
    <property type="entry name" value="lambda repressor-like DNA-binding domains"/>
    <property type="match status" value="1"/>
</dbReference>
<dbReference type="AlphaFoldDB" id="A0A0L6Z5T8"/>
<comment type="caution">
    <text evidence="2">The sequence shown here is derived from an EMBL/GenBank/DDBJ whole genome shotgun (WGS) entry which is preliminary data.</text>
</comment>
<protein>
    <submittedName>
        <fullName evidence="2">Helix-turn-helix domain protein</fullName>
    </submittedName>
</protein>
<dbReference type="Pfam" id="PF01381">
    <property type="entry name" value="HTH_3"/>
    <property type="match status" value="1"/>
</dbReference>
<reference evidence="3" key="1">
    <citation type="submission" date="2015-08" db="EMBL/GenBank/DDBJ databases">
        <title>Genome sequence of the strict anaerobe Clostridium homopropionicum LuHBu1 (DSM 5847T).</title>
        <authorList>
            <person name="Poehlein A."/>
            <person name="Beck M."/>
            <person name="Schiel-Bengelsdorf B."/>
            <person name="Bengelsdorf F.R."/>
            <person name="Daniel R."/>
            <person name="Duerre P."/>
        </authorList>
    </citation>
    <scope>NUCLEOTIDE SEQUENCE [LARGE SCALE GENOMIC DNA]</scope>
    <source>
        <strain evidence="3">DSM 5847</strain>
    </source>
</reference>
<evidence type="ECO:0000313" key="3">
    <source>
        <dbReference type="Proteomes" id="UP000037043"/>
    </source>
</evidence>
<evidence type="ECO:0000313" key="2">
    <source>
        <dbReference type="EMBL" id="KOA18327.1"/>
    </source>
</evidence>
<dbReference type="PROSITE" id="PS50943">
    <property type="entry name" value="HTH_CROC1"/>
    <property type="match status" value="1"/>
</dbReference>
<sequence>MFKDNLKNIRTKKNISQRELGRQINKTGQYISYLENTDEGNPSLDVIKAIAEALDVPIDELLYQANIVNVSGADTSYRKALETFMFDNDETFKIINFLENNGYEIFVQNSNDIVIFKNEELIVSIEEADFNKCGNNILKLIDISKIIADKFVDDIINLKNLTQKNNHSSIKKNT</sequence>
<gene>
    <name evidence="2" type="ORF">CLHOM_32240</name>
</gene>
<dbReference type="STRING" id="36844.SAMN04488501_101259"/>
<dbReference type="Proteomes" id="UP000037043">
    <property type="component" value="Unassembled WGS sequence"/>
</dbReference>
<dbReference type="Gene3D" id="1.10.260.40">
    <property type="entry name" value="lambda repressor-like DNA-binding domains"/>
    <property type="match status" value="1"/>
</dbReference>
<dbReference type="InterPro" id="IPR001387">
    <property type="entry name" value="Cro/C1-type_HTH"/>
</dbReference>